<organism evidence="1 2">
    <name type="scientific">Smallanthus sonchifolius</name>
    <dbReference type="NCBI Taxonomy" id="185202"/>
    <lineage>
        <taxon>Eukaryota</taxon>
        <taxon>Viridiplantae</taxon>
        <taxon>Streptophyta</taxon>
        <taxon>Embryophyta</taxon>
        <taxon>Tracheophyta</taxon>
        <taxon>Spermatophyta</taxon>
        <taxon>Magnoliopsida</taxon>
        <taxon>eudicotyledons</taxon>
        <taxon>Gunneridae</taxon>
        <taxon>Pentapetalae</taxon>
        <taxon>asterids</taxon>
        <taxon>campanulids</taxon>
        <taxon>Asterales</taxon>
        <taxon>Asteraceae</taxon>
        <taxon>Asteroideae</taxon>
        <taxon>Heliantheae alliance</taxon>
        <taxon>Millerieae</taxon>
        <taxon>Smallanthus</taxon>
    </lineage>
</organism>
<evidence type="ECO:0000313" key="1">
    <source>
        <dbReference type="EMBL" id="KAI3675501.1"/>
    </source>
</evidence>
<dbReference type="Proteomes" id="UP001056120">
    <property type="component" value="Linkage Group LG29"/>
</dbReference>
<evidence type="ECO:0000313" key="2">
    <source>
        <dbReference type="Proteomes" id="UP001056120"/>
    </source>
</evidence>
<accession>A0ACB8XWM0</accession>
<reference evidence="1 2" key="2">
    <citation type="journal article" date="2022" name="Mol. Ecol. Resour.">
        <title>The genomes of chicory, endive, great burdock and yacon provide insights into Asteraceae paleo-polyploidization history and plant inulin production.</title>
        <authorList>
            <person name="Fan W."/>
            <person name="Wang S."/>
            <person name="Wang H."/>
            <person name="Wang A."/>
            <person name="Jiang F."/>
            <person name="Liu H."/>
            <person name="Zhao H."/>
            <person name="Xu D."/>
            <person name="Zhang Y."/>
        </authorList>
    </citation>
    <scope>NUCLEOTIDE SEQUENCE [LARGE SCALE GENOMIC DNA]</scope>
    <source>
        <strain evidence="2">cv. Yunnan</strain>
        <tissue evidence="1">Leaves</tissue>
    </source>
</reference>
<proteinExistence type="predicted"/>
<comment type="caution">
    <text evidence="1">The sequence shown here is derived from an EMBL/GenBank/DDBJ whole genome shotgun (WGS) entry which is preliminary data.</text>
</comment>
<name>A0ACB8XWM0_9ASTR</name>
<gene>
    <name evidence="1" type="ORF">L1987_85091</name>
</gene>
<sequence>MEGVAIFLLMFSSLSFQKIYSAELNTISDTQFLTDGDTLVSPNRNFELGFFKPGSSKNRYLGIWYKKGSVRTVVWVANRENPLVGPASNMLKMTHTGVLTLFNNITHMVWSSNITTSRNTTVKLLDNGNLVVINGNLENVLWQSFDYPTDTLIPGMRFGRDYLTGKEWYLTSWTRIANPARGEFSWRVDSRSYPQNVLQQGGLIKYRAPWISILFDRDSALSLNLSFIYNNEAAVMFTSNPENIWRLTLTSSGAVKVYFWSENGKKWQDILALPEDICDTYNICSAYASCRIKASQTCSCLDETRFVPRNKKDWEMADWSSGCVRRTPLDCRSDGFIKYSDVKLPDTQTSWYNRSMAADECEAKCLQNCSCVAYANTDIISKGRGCLLWFSDLKDIRDVSNSYGGQDIFVRMAYSELGNDIQKKIWERQEEDIQLSLFSFNKIANATRNFSPDKKIGEGGFGVVYKVLLFTRV</sequence>
<keyword evidence="2" id="KW-1185">Reference proteome</keyword>
<dbReference type="EMBL" id="CM042046">
    <property type="protein sequence ID" value="KAI3675501.1"/>
    <property type="molecule type" value="Genomic_DNA"/>
</dbReference>
<protein>
    <submittedName>
        <fullName evidence="1">Uncharacterized protein</fullName>
    </submittedName>
</protein>
<reference evidence="2" key="1">
    <citation type="journal article" date="2022" name="Mol. Ecol. Resour.">
        <title>The genomes of chicory, endive, great burdock and yacon provide insights into Asteraceae palaeo-polyploidization history and plant inulin production.</title>
        <authorList>
            <person name="Fan W."/>
            <person name="Wang S."/>
            <person name="Wang H."/>
            <person name="Wang A."/>
            <person name="Jiang F."/>
            <person name="Liu H."/>
            <person name="Zhao H."/>
            <person name="Xu D."/>
            <person name="Zhang Y."/>
        </authorList>
    </citation>
    <scope>NUCLEOTIDE SEQUENCE [LARGE SCALE GENOMIC DNA]</scope>
    <source>
        <strain evidence="2">cv. Yunnan</strain>
    </source>
</reference>